<proteinExistence type="predicted"/>
<gene>
    <name evidence="2" type="ORF">COO92_15980</name>
</gene>
<feature type="domain" description="CMP/dCMP-type deaminase" evidence="1">
    <location>
        <begin position="29"/>
        <end position="113"/>
    </location>
</feature>
<dbReference type="Pfam" id="PF00383">
    <property type="entry name" value="dCMP_cyt_deam_1"/>
    <property type="match status" value="1"/>
</dbReference>
<dbReference type="RefSeq" id="WP_101304006.1">
    <property type="nucleotide sequence ID" value="NZ_NXGX01000006.1"/>
</dbReference>
<reference evidence="2 3" key="1">
    <citation type="submission" date="2017-09" db="EMBL/GenBank/DDBJ databases">
        <title>Biodiversity and function of Thalassospira species in the particle-attached aromatic-hydrocarbon-degrading consortia from the surface seawater of the China South Sea.</title>
        <authorList>
            <person name="Dong C."/>
            <person name="Lai Q."/>
            <person name="Shao Z."/>
        </authorList>
    </citation>
    <scope>NUCLEOTIDE SEQUENCE [LARGE SCALE GENOMIC DNA]</scope>
    <source>
        <strain evidence="2 3">139Z-12</strain>
    </source>
</reference>
<dbReference type="Gene3D" id="3.40.140.10">
    <property type="entry name" value="Cytidine Deaminase, domain 2"/>
    <property type="match status" value="1"/>
</dbReference>
<organism evidence="2 3">
    <name type="scientific">Thalassospira lohafexi</name>
    <dbReference type="NCBI Taxonomy" id="744227"/>
    <lineage>
        <taxon>Bacteria</taxon>
        <taxon>Pseudomonadati</taxon>
        <taxon>Pseudomonadota</taxon>
        <taxon>Alphaproteobacteria</taxon>
        <taxon>Rhodospirillales</taxon>
        <taxon>Thalassospiraceae</taxon>
        <taxon>Thalassospira</taxon>
    </lineage>
</organism>
<sequence length="201" mass="22792">MSHGTLQTELLDTLFSVLENDVLPKTRSGVAAGNKVFGAAILRKSDHALVIAETNNEMENPLWHGEVHCLKRFYEMPADQRPATSDLIFLSTHEPCSMCLSAITWAGFDNFYYFFSYEDSRDAFAIPHDLKIMQEVFTLKDGEYNKSNAFWDSHSMMGMIAELPKDQQAAYLARAQAISDQYDQLSTEYQDTKSDNDIPLN</sequence>
<dbReference type="InterPro" id="IPR002125">
    <property type="entry name" value="CMP_dCMP_dom"/>
</dbReference>
<protein>
    <submittedName>
        <fullName evidence="2">tRNA-specific adenosine deaminase</fullName>
    </submittedName>
</protein>
<dbReference type="SUPFAM" id="SSF53927">
    <property type="entry name" value="Cytidine deaminase-like"/>
    <property type="match status" value="1"/>
</dbReference>
<accession>A0A2N3L4F1</accession>
<dbReference type="EMBL" id="NXGX01000006">
    <property type="protein sequence ID" value="PKR57606.1"/>
    <property type="molecule type" value="Genomic_DNA"/>
</dbReference>
<evidence type="ECO:0000313" key="2">
    <source>
        <dbReference type="EMBL" id="PKR57606.1"/>
    </source>
</evidence>
<comment type="caution">
    <text evidence="2">The sequence shown here is derived from an EMBL/GenBank/DDBJ whole genome shotgun (WGS) entry which is preliminary data.</text>
</comment>
<dbReference type="Proteomes" id="UP000233332">
    <property type="component" value="Unassembled WGS sequence"/>
</dbReference>
<name>A0A2N3L4F1_9PROT</name>
<keyword evidence="3" id="KW-1185">Reference proteome</keyword>
<dbReference type="CDD" id="cd01285">
    <property type="entry name" value="nucleoside_deaminase"/>
    <property type="match status" value="1"/>
</dbReference>
<dbReference type="AlphaFoldDB" id="A0A2N3L4F1"/>
<dbReference type="InterPro" id="IPR016193">
    <property type="entry name" value="Cytidine_deaminase-like"/>
</dbReference>
<evidence type="ECO:0000313" key="3">
    <source>
        <dbReference type="Proteomes" id="UP000233332"/>
    </source>
</evidence>
<evidence type="ECO:0000259" key="1">
    <source>
        <dbReference type="Pfam" id="PF00383"/>
    </source>
</evidence>
<dbReference type="GO" id="GO:0003824">
    <property type="term" value="F:catalytic activity"/>
    <property type="evidence" value="ECO:0007669"/>
    <property type="project" value="InterPro"/>
</dbReference>